<dbReference type="PIRSF" id="PIRSF023956">
    <property type="entry name" value="Thiopurine_S-methyltransferase"/>
    <property type="match status" value="1"/>
</dbReference>
<feature type="binding site" evidence="9">
    <location>
        <position position="66"/>
    </location>
    <ligand>
        <name>S-adenosyl-L-methionine</name>
        <dbReference type="ChEBI" id="CHEBI:59789"/>
    </ligand>
</feature>
<evidence type="ECO:0000256" key="5">
    <source>
        <dbReference type="ARBA" id="ARBA00022490"/>
    </source>
</evidence>
<comment type="catalytic activity">
    <reaction evidence="1 9">
        <text>S-adenosyl-L-methionine + a thiopurine = S-adenosyl-L-homocysteine + a thiopurine S-methylether.</text>
        <dbReference type="EC" id="2.1.1.67"/>
    </reaction>
</comment>
<evidence type="ECO:0000256" key="9">
    <source>
        <dbReference type="HAMAP-Rule" id="MF_00812"/>
    </source>
</evidence>
<feature type="binding site" evidence="9">
    <location>
        <position position="45"/>
    </location>
    <ligand>
        <name>S-adenosyl-L-methionine</name>
        <dbReference type="ChEBI" id="CHEBI:59789"/>
    </ligand>
</feature>
<dbReference type="GO" id="GO:0010038">
    <property type="term" value="P:response to metal ion"/>
    <property type="evidence" value="ECO:0007669"/>
    <property type="project" value="InterPro"/>
</dbReference>
<accession>A0A7W3TM90</accession>
<dbReference type="EMBL" id="JACHTF010000010">
    <property type="protein sequence ID" value="MBB1060941.1"/>
    <property type="molecule type" value="Genomic_DNA"/>
</dbReference>
<evidence type="ECO:0000256" key="1">
    <source>
        <dbReference type="ARBA" id="ARBA00000903"/>
    </source>
</evidence>
<dbReference type="HAMAP" id="MF_00812">
    <property type="entry name" value="Thiopur_methtran"/>
    <property type="match status" value="1"/>
</dbReference>
<dbReference type="GO" id="GO:0005737">
    <property type="term" value="C:cytoplasm"/>
    <property type="evidence" value="ECO:0007669"/>
    <property type="project" value="UniProtKB-SubCell"/>
</dbReference>
<keyword evidence="6 9" id="KW-0489">Methyltransferase</keyword>
<keyword evidence="11" id="KW-1185">Reference proteome</keyword>
<organism evidence="10 11">
    <name type="scientific">Marilutibacter spongiae</name>
    <dbReference type="NCBI Taxonomy" id="2025720"/>
    <lineage>
        <taxon>Bacteria</taxon>
        <taxon>Pseudomonadati</taxon>
        <taxon>Pseudomonadota</taxon>
        <taxon>Gammaproteobacteria</taxon>
        <taxon>Lysobacterales</taxon>
        <taxon>Lysobacteraceae</taxon>
        <taxon>Marilutibacter</taxon>
    </lineage>
</organism>
<dbReference type="FunFam" id="3.40.50.150:FF:000101">
    <property type="entry name" value="Thiopurine S-methyltransferase"/>
    <property type="match status" value="1"/>
</dbReference>
<dbReference type="Pfam" id="PF05724">
    <property type="entry name" value="TPMT"/>
    <property type="match status" value="1"/>
</dbReference>
<dbReference type="InterPro" id="IPR008854">
    <property type="entry name" value="TPMT"/>
</dbReference>
<comment type="subcellular location">
    <subcellularLocation>
        <location evidence="2 9">Cytoplasm</location>
    </subcellularLocation>
</comment>
<dbReference type="GO" id="GO:0008119">
    <property type="term" value="F:thiopurine S-methyltransferase activity"/>
    <property type="evidence" value="ECO:0007669"/>
    <property type="project" value="UniProtKB-UniRule"/>
</dbReference>
<proteinExistence type="inferred from homology"/>
<dbReference type="Proteomes" id="UP000523196">
    <property type="component" value="Unassembled WGS sequence"/>
</dbReference>
<protein>
    <recommendedName>
        <fullName evidence="4 9">Thiopurine S-methyltransferase</fullName>
        <ecNumber evidence="4 9">2.1.1.67</ecNumber>
    </recommendedName>
    <alternativeName>
        <fullName evidence="9">Thiopurine methyltransferase</fullName>
    </alternativeName>
</protein>
<keyword evidence="5 9" id="KW-0963">Cytoplasm</keyword>
<dbReference type="Gene3D" id="3.40.50.150">
    <property type="entry name" value="Vaccinia Virus protein VP39"/>
    <property type="match status" value="1"/>
</dbReference>
<keyword evidence="8 9" id="KW-0949">S-adenosyl-L-methionine</keyword>
<comment type="caution">
    <text evidence="10">The sequence shown here is derived from an EMBL/GenBank/DDBJ whole genome shotgun (WGS) entry which is preliminary data.</text>
</comment>
<name>A0A7W3TM90_9GAMM</name>
<dbReference type="NCBIfam" id="NF009732">
    <property type="entry name" value="PRK13255.1"/>
    <property type="match status" value="1"/>
</dbReference>
<dbReference type="NCBIfam" id="TIGR03840">
    <property type="entry name" value="TMPT_Se_Te"/>
    <property type="match status" value="1"/>
</dbReference>
<keyword evidence="7 9" id="KW-0808">Transferase</keyword>
<feature type="binding site" evidence="9">
    <location>
        <position position="10"/>
    </location>
    <ligand>
        <name>S-adenosyl-L-methionine</name>
        <dbReference type="ChEBI" id="CHEBI:59789"/>
    </ligand>
</feature>
<evidence type="ECO:0000256" key="6">
    <source>
        <dbReference type="ARBA" id="ARBA00022603"/>
    </source>
</evidence>
<sequence length="218" mass="24406">MHADFWHQRWQEGRIGFHQDVPTPLLVEHWPALALPAGSRVFVPLAGKSLDMAWLAARGHRVLGVELSRLAVEQFFQAQGLEPAIETVGAARHYRAGGIELVCGDVFELDPALLADCDAVFDRAALIALPAALRLRYAREVYGRLPRGCRGLLVSLEYPPHEKEGPPFPVEPAEVEALFAPDWSVESLQRQDILAEQPRFIDEGVTRLWTAAYRLQRD</sequence>
<evidence type="ECO:0000256" key="8">
    <source>
        <dbReference type="ARBA" id="ARBA00022691"/>
    </source>
</evidence>
<dbReference type="InterPro" id="IPR022474">
    <property type="entry name" value="Thiopur_S-MeTfrase_Se/Te_detox"/>
</dbReference>
<dbReference type="InterPro" id="IPR025835">
    <property type="entry name" value="Thiopurine_S-MeTrfase"/>
</dbReference>
<dbReference type="PANTHER" id="PTHR10259">
    <property type="entry name" value="THIOPURINE S-METHYLTRANSFERASE"/>
    <property type="match status" value="1"/>
</dbReference>
<dbReference type="GO" id="GO:0032259">
    <property type="term" value="P:methylation"/>
    <property type="evidence" value="ECO:0007669"/>
    <property type="project" value="UniProtKB-KW"/>
</dbReference>
<evidence type="ECO:0000256" key="7">
    <source>
        <dbReference type="ARBA" id="ARBA00022679"/>
    </source>
</evidence>
<dbReference type="AlphaFoldDB" id="A0A7W3TM90"/>
<evidence type="ECO:0000256" key="3">
    <source>
        <dbReference type="ARBA" id="ARBA00008145"/>
    </source>
</evidence>
<dbReference type="PANTHER" id="PTHR10259:SF11">
    <property type="entry name" value="THIOPURINE S-METHYLTRANSFERASE"/>
    <property type="match status" value="1"/>
</dbReference>
<dbReference type="InterPro" id="IPR029063">
    <property type="entry name" value="SAM-dependent_MTases_sf"/>
</dbReference>
<comment type="similarity">
    <text evidence="3 9">Belongs to the class I-like SAM-binding methyltransferase superfamily. TPMT family.</text>
</comment>
<evidence type="ECO:0000256" key="2">
    <source>
        <dbReference type="ARBA" id="ARBA00004496"/>
    </source>
</evidence>
<feature type="binding site" evidence="9">
    <location>
        <position position="123"/>
    </location>
    <ligand>
        <name>S-adenosyl-L-methionine</name>
        <dbReference type="ChEBI" id="CHEBI:59789"/>
    </ligand>
</feature>
<dbReference type="EC" id="2.1.1.67" evidence="4 9"/>
<dbReference type="RefSeq" id="WP_182687346.1">
    <property type="nucleotide sequence ID" value="NZ_JACHTF010000010.1"/>
</dbReference>
<reference evidence="10 11" key="1">
    <citation type="submission" date="2020-08" db="EMBL/GenBank/DDBJ databases">
        <authorList>
            <person name="Xu S."/>
            <person name="Li A."/>
        </authorList>
    </citation>
    <scope>NUCLEOTIDE SEQUENCE [LARGE SCALE GENOMIC DNA]</scope>
    <source>
        <strain evidence="10 11">119BY6-57</strain>
    </source>
</reference>
<evidence type="ECO:0000313" key="11">
    <source>
        <dbReference type="Proteomes" id="UP000523196"/>
    </source>
</evidence>
<dbReference type="PROSITE" id="PS51585">
    <property type="entry name" value="SAM_MT_TPMT"/>
    <property type="match status" value="1"/>
</dbReference>
<evidence type="ECO:0000256" key="4">
    <source>
        <dbReference type="ARBA" id="ARBA00011905"/>
    </source>
</evidence>
<dbReference type="SUPFAM" id="SSF53335">
    <property type="entry name" value="S-adenosyl-L-methionine-dependent methyltransferases"/>
    <property type="match status" value="1"/>
</dbReference>
<gene>
    <name evidence="9" type="primary">tpm</name>
    <name evidence="10" type="ORF">H4F98_10180</name>
</gene>
<evidence type="ECO:0000313" key="10">
    <source>
        <dbReference type="EMBL" id="MBB1060941.1"/>
    </source>
</evidence>